<dbReference type="Proteomes" id="UP001317629">
    <property type="component" value="Plasmid pSS37A-Re-1"/>
</dbReference>
<keyword evidence="2" id="KW-1185">Reference proteome</keyword>
<evidence type="ECO:0000313" key="2">
    <source>
        <dbReference type="Proteomes" id="UP001317629"/>
    </source>
</evidence>
<organism evidence="1 2">
    <name type="scientific">Methylocystis iwaonis</name>
    <dbReference type="NCBI Taxonomy" id="2885079"/>
    <lineage>
        <taxon>Bacteria</taxon>
        <taxon>Pseudomonadati</taxon>
        <taxon>Pseudomonadota</taxon>
        <taxon>Alphaproteobacteria</taxon>
        <taxon>Hyphomicrobiales</taxon>
        <taxon>Methylocystaceae</taxon>
        <taxon>Methylocystis</taxon>
    </lineage>
</organism>
<accession>A0ABM8EDS9</accession>
<protein>
    <submittedName>
        <fullName evidence="1">Uncharacterized protein</fullName>
    </submittedName>
</protein>
<keyword evidence="1" id="KW-0614">Plasmid</keyword>
<gene>
    <name evidence="1" type="ORF">SS37A_37160</name>
</gene>
<sequence>MLGSVSGKGDPNAAAARALRNLIEAGWITDDDIDFVMSKIPRVFSYETVKIDALQDSNYLANHVSPETFALTKVSIVSETEASSGDIDRITEKTIKAICLGHPTIVAGNPRALEFVRSWGFQTFGNVIDERYDEATSYADRLALLIEAAVSIREIVDSPGSRAHLRLSEICRHNRDHAISDAVTKYEGTVEAELMKKLVAFCEASTSFV</sequence>
<proteinExistence type="predicted"/>
<dbReference type="EMBL" id="AP027143">
    <property type="protein sequence ID" value="BDV36186.1"/>
    <property type="molecule type" value="Genomic_DNA"/>
</dbReference>
<geneLocation type="plasmid" evidence="1 2">
    <name>pSS37A-Re-1</name>
</geneLocation>
<name>A0ABM8EDS9_9HYPH</name>
<reference evidence="1 2" key="1">
    <citation type="journal article" date="2023" name="Int. J. Syst. Evol. Microbiol.">
        <title>Methylocystis iwaonis sp. nov., a type II methane-oxidizing bacterium from surface soil of a rice paddy field in Japan, and emended description of the genus Methylocystis (ex Whittenbury et al. 1970) Bowman et al. 1993.</title>
        <authorList>
            <person name="Kaise H."/>
            <person name="Sawadogo J.B."/>
            <person name="Alam M.S."/>
            <person name="Ueno C."/>
            <person name="Dianou D."/>
            <person name="Shinjo R."/>
            <person name="Asakawa S."/>
        </authorList>
    </citation>
    <scope>NUCLEOTIDE SEQUENCE [LARGE SCALE GENOMIC DNA]</scope>
    <source>
        <strain evidence="1 2">SS37A-Re</strain>
    </source>
</reference>
<evidence type="ECO:0000313" key="1">
    <source>
        <dbReference type="EMBL" id="BDV36186.1"/>
    </source>
</evidence>